<reference evidence="2 3" key="1">
    <citation type="submission" date="2015-10" db="EMBL/GenBank/DDBJ databases">
        <title>Draft genome sequence of Streptomyces canus DSM 40017, type strain for the species Streptomyces canus.</title>
        <authorList>
            <person name="Ruckert C."/>
            <person name="Winkler A."/>
            <person name="Kalinowski J."/>
            <person name="Kampfer P."/>
            <person name="Glaeser S."/>
        </authorList>
    </citation>
    <scope>NUCLEOTIDE SEQUENCE [LARGE SCALE GENOMIC DNA]</scope>
    <source>
        <strain evidence="2 3">DSM 40017</strain>
    </source>
</reference>
<evidence type="ECO:0000313" key="3">
    <source>
        <dbReference type="Proteomes" id="UP000053669"/>
    </source>
</evidence>
<dbReference type="InterPro" id="IPR056100">
    <property type="entry name" value="DUF7683"/>
</dbReference>
<dbReference type="AlphaFoldDB" id="A0A101S9L0"/>
<proteinExistence type="predicted"/>
<feature type="domain" description="DUF7683" evidence="1">
    <location>
        <begin position="5"/>
        <end position="74"/>
    </location>
</feature>
<dbReference type="RefSeq" id="WP_059206683.1">
    <property type="nucleotide sequence ID" value="NZ_KQ948660.1"/>
</dbReference>
<name>A0A101S9L0_9ACTN</name>
<comment type="caution">
    <text evidence="2">The sequence shown here is derived from an EMBL/GenBank/DDBJ whole genome shotgun (WGS) entry which is preliminary data.</text>
</comment>
<accession>A0A101S9L0</accession>
<dbReference type="STRING" id="58343.AQJ46_18795"/>
<evidence type="ECO:0000259" key="1">
    <source>
        <dbReference type="Pfam" id="PF24731"/>
    </source>
</evidence>
<dbReference type="EMBL" id="LMWU01000018">
    <property type="protein sequence ID" value="KUN69813.1"/>
    <property type="molecule type" value="Genomic_DNA"/>
</dbReference>
<gene>
    <name evidence="2" type="ORF">AQJ46_18795</name>
</gene>
<sequence length="81" mass="9335">MSIVYTLVRYPKDDDYPDSTTDVTAVGGQAWAEVLTTPLEQLVNVYPLTQEHAERVRQLTGITLDLERYDYFLEPEEDRSP</sequence>
<dbReference type="Proteomes" id="UP000053669">
    <property type="component" value="Unassembled WGS sequence"/>
</dbReference>
<protein>
    <recommendedName>
        <fullName evidence="1">DUF7683 domain-containing protein</fullName>
    </recommendedName>
</protein>
<organism evidence="2 3">
    <name type="scientific">Streptomyces canus</name>
    <dbReference type="NCBI Taxonomy" id="58343"/>
    <lineage>
        <taxon>Bacteria</taxon>
        <taxon>Bacillati</taxon>
        <taxon>Actinomycetota</taxon>
        <taxon>Actinomycetes</taxon>
        <taxon>Kitasatosporales</taxon>
        <taxon>Streptomycetaceae</taxon>
        <taxon>Streptomyces</taxon>
        <taxon>Streptomyces aurantiacus group</taxon>
    </lineage>
</organism>
<dbReference type="Pfam" id="PF24731">
    <property type="entry name" value="DUF7683"/>
    <property type="match status" value="1"/>
</dbReference>
<evidence type="ECO:0000313" key="2">
    <source>
        <dbReference type="EMBL" id="KUN69813.1"/>
    </source>
</evidence>